<evidence type="ECO:0000256" key="4">
    <source>
        <dbReference type="ARBA" id="ARBA00023163"/>
    </source>
</evidence>
<accession>A0A561XXW5</accession>
<evidence type="ECO:0000256" key="2">
    <source>
        <dbReference type="ARBA" id="ARBA00023015"/>
    </source>
</evidence>
<dbReference type="EMBL" id="VJWE01000002">
    <property type="protein sequence ID" value="TWG40936.1"/>
    <property type="molecule type" value="Genomic_DNA"/>
</dbReference>
<dbReference type="GO" id="GO:0005829">
    <property type="term" value="C:cytosol"/>
    <property type="evidence" value="ECO:0007669"/>
    <property type="project" value="TreeGrafter"/>
</dbReference>
<gene>
    <name evidence="6" type="ORF">ATF69_0225</name>
</gene>
<dbReference type="InterPro" id="IPR050950">
    <property type="entry name" value="HTH-type_LysR_regulators"/>
</dbReference>
<dbReference type="RefSeq" id="WP_146869636.1">
    <property type="nucleotide sequence ID" value="NZ_VJWE01000002.1"/>
</dbReference>
<dbReference type="AlphaFoldDB" id="A0A561XXW5"/>
<keyword evidence="3 6" id="KW-0238">DNA-binding</keyword>
<comment type="similarity">
    <text evidence="1">Belongs to the LysR transcriptional regulatory family.</text>
</comment>
<protein>
    <submittedName>
        <fullName evidence="6">DNA-binding transcriptional LysR family regulator</fullName>
    </submittedName>
</protein>
<dbReference type="Pfam" id="PF00126">
    <property type="entry name" value="HTH_1"/>
    <property type="match status" value="1"/>
</dbReference>
<dbReference type="InterPro" id="IPR005119">
    <property type="entry name" value="LysR_subst-bd"/>
</dbReference>
<proteinExistence type="inferred from homology"/>
<comment type="caution">
    <text evidence="6">The sequence shown here is derived from an EMBL/GenBank/DDBJ whole genome shotgun (WGS) entry which is preliminary data.</text>
</comment>
<dbReference type="GO" id="GO:0003677">
    <property type="term" value="F:DNA binding"/>
    <property type="evidence" value="ECO:0007669"/>
    <property type="project" value="UniProtKB-KW"/>
</dbReference>
<organism evidence="6 7">
    <name type="scientific">Acidovorax delafieldii</name>
    <name type="common">Pseudomonas delafieldii</name>
    <dbReference type="NCBI Taxonomy" id="47920"/>
    <lineage>
        <taxon>Bacteria</taxon>
        <taxon>Pseudomonadati</taxon>
        <taxon>Pseudomonadota</taxon>
        <taxon>Betaproteobacteria</taxon>
        <taxon>Burkholderiales</taxon>
        <taxon>Comamonadaceae</taxon>
        <taxon>Acidovorax</taxon>
    </lineage>
</organism>
<name>A0A561XXW5_ACIDE</name>
<keyword evidence="4" id="KW-0804">Transcription</keyword>
<evidence type="ECO:0000256" key="3">
    <source>
        <dbReference type="ARBA" id="ARBA00023125"/>
    </source>
</evidence>
<dbReference type="InterPro" id="IPR036388">
    <property type="entry name" value="WH-like_DNA-bd_sf"/>
</dbReference>
<dbReference type="PANTHER" id="PTHR30419:SF8">
    <property type="entry name" value="NITROGEN ASSIMILATION TRANSCRIPTIONAL ACTIVATOR-RELATED"/>
    <property type="match status" value="1"/>
</dbReference>
<dbReference type="InterPro" id="IPR036390">
    <property type="entry name" value="WH_DNA-bd_sf"/>
</dbReference>
<dbReference type="PRINTS" id="PR00039">
    <property type="entry name" value="HTHLYSR"/>
</dbReference>
<sequence>MPDLTPSVLFNRILGRVRLKHLQLAIAIADLQSLHRAASSIGLSQPAATHALVELESSLGGPLFERHSKGMRLTRLGEAVLPLLRASLVPLQAAAGNAALLQQGAASALIRIGSIAAGINGLLTVAIPTYVAAHPDAAIDVHEVTIDNLLESIQEGTLDLAICREPTPLPQGFAFCAALQDGFVVACRPEHPLTRQATVTAAELLAQRWLAPPLTGLGPQQVESLFDELGGVPELCRVSSRSTEIAYAMLADSDMLMCAPASLLRPLVQRGELAVLPWKSQAVGPLGVLVKADVLAHQSHPCHSFIEHVLAVGAGLGR</sequence>
<dbReference type="PANTHER" id="PTHR30419">
    <property type="entry name" value="HTH-TYPE TRANSCRIPTIONAL REGULATOR YBHD"/>
    <property type="match status" value="1"/>
</dbReference>
<feature type="domain" description="HTH lysR-type" evidence="5">
    <location>
        <begin position="17"/>
        <end position="74"/>
    </location>
</feature>
<dbReference type="Gene3D" id="3.40.190.10">
    <property type="entry name" value="Periplasmic binding protein-like II"/>
    <property type="match status" value="2"/>
</dbReference>
<evidence type="ECO:0000259" key="5">
    <source>
        <dbReference type="PROSITE" id="PS50931"/>
    </source>
</evidence>
<dbReference type="GO" id="GO:0003700">
    <property type="term" value="F:DNA-binding transcription factor activity"/>
    <property type="evidence" value="ECO:0007669"/>
    <property type="project" value="InterPro"/>
</dbReference>
<dbReference type="SUPFAM" id="SSF46785">
    <property type="entry name" value="Winged helix' DNA-binding domain"/>
    <property type="match status" value="1"/>
</dbReference>
<dbReference type="PROSITE" id="PS50931">
    <property type="entry name" value="HTH_LYSR"/>
    <property type="match status" value="1"/>
</dbReference>
<dbReference type="SUPFAM" id="SSF53850">
    <property type="entry name" value="Periplasmic binding protein-like II"/>
    <property type="match status" value="1"/>
</dbReference>
<dbReference type="InterPro" id="IPR000847">
    <property type="entry name" value="LysR_HTH_N"/>
</dbReference>
<evidence type="ECO:0000313" key="6">
    <source>
        <dbReference type="EMBL" id="TWG40936.1"/>
    </source>
</evidence>
<dbReference type="Pfam" id="PF03466">
    <property type="entry name" value="LysR_substrate"/>
    <property type="match status" value="1"/>
</dbReference>
<evidence type="ECO:0000256" key="1">
    <source>
        <dbReference type="ARBA" id="ARBA00009437"/>
    </source>
</evidence>
<evidence type="ECO:0000313" key="7">
    <source>
        <dbReference type="Proteomes" id="UP000321485"/>
    </source>
</evidence>
<dbReference type="Proteomes" id="UP000321485">
    <property type="component" value="Unassembled WGS sequence"/>
</dbReference>
<reference evidence="6 7" key="1">
    <citation type="journal article" date="2015" name="Stand. Genomic Sci.">
        <title>Genomic Encyclopedia of Bacterial and Archaeal Type Strains, Phase III: the genomes of soil and plant-associated and newly described type strains.</title>
        <authorList>
            <person name="Whitman W.B."/>
            <person name="Woyke T."/>
            <person name="Klenk H.P."/>
            <person name="Zhou Y."/>
            <person name="Lilburn T.G."/>
            <person name="Beck B.J."/>
            <person name="De Vos P."/>
            <person name="Vandamme P."/>
            <person name="Eisen J.A."/>
            <person name="Garrity G."/>
            <person name="Hugenholtz P."/>
            <person name="Kyrpides N.C."/>
        </authorList>
    </citation>
    <scope>NUCLEOTIDE SEQUENCE [LARGE SCALE GENOMIC DNA]</scope>
    <source>
        <strain evidence="6 7">DSM 64</strain>
    </source>
</reference>
<keyword evidence="2" id="KW-0805">Transcription regulation</keyword>
<dbReference type="GeneID" id="51109310"/>
<dbReference type="Gene3D" id="1.10.10.10">
    <property type="entry name" value="Winged helix-like DNA-binding domain superfamily/Winged helix DNA-binding domain"/>
    <property type="match status" value="1"/>
</dbReference>